<dbReference type="PANTHER" id="PTHR36223:SF1">
    <property type="entry name" value="TRANSCRIPTION ELONGATION FACTOR EAF N-TERMINAL DOMAIN-CONTAINING PROTEIN"/>
    <property type="match status" value="1"/>
</dbReference>
<sequence>MIFFGNFGAWISFNGEGYLEEYGTETDYTQNKVTCYVPSEEGKAFQVHWWDKSFETATRGRVSVDGRPVGGKVISSKERCSVVKKGFRLSSDQSAPFVFAKLKVTDEEISSSWTEKPGEINLVIMRVRMRSRKVFDKHKNLPETPTFNEKMHKSAAHNTTYGTPVVRNTRIFEHDTEPYGDPVAHFCFRYMPIDLLRAKDIAPYPIRKKHLPVKEEETKPDISGPADLAIDSFRSSSLGSTLVGSPSSSVFGSSRASSISTPRVTPIPERRGAASGMVSQWPTSQVSANVSRVIDLTEVSTSSSVHIKKERIKTERLVPRNVSSSKLNEVIDLTHL</sequence>
<dbReference type="InterPro" id="IPR057678">
    <property type="entry name" value="DUF7918"/>
</dbReference>
<protein>
    <recommendedName>
        <fullName evidence="2">DUF7918 domain-containing protein</fullName>
    </recommendedName>
</protein>
<reference evidence="3" key="1">
    <citation type="submission" date="2020-11" db="EMBL/GenBank/DDBJ databases">
        <authorList>
            <consortium name="DOE Joint Genome Institute"/>
            <person name="Ahrendt S."/>
            <person name="Riley R."/>
            <person name="Andreopoulos W."/>
            <person name="Labutti K."/>
            <person name="Pangilinan J."/>
            <person name="Ruiz-Duenas F.J."/>
            <person name="Barrasa J.M."/>
            <person name="Sanchez-Garcia M."/>
            <person name="Camarero S."/>
            <person name="Miyauchi S."/>
            <person name="Serrano A."/>
            <person name="Linde D."/>
            <person name="Babiker R."/>
            <person name="Drula E."/>
            <person name="Ayuso-Fernandez I."/>
            <person name="Pacheco R."/>
            <person name="Padilla G."/>
            <person name="Ferreira P."/>
            <person name="Barriuso J."/>
            <person name="Kellner H."/>
            <person name="Castanera R."/>
            <person name="Alfaro M."/>
            <person name="Ramirez L."/>
            <person name="Pisabarro A.G."/>
            <person name="Kuo A."/>
            <person name="Tritt A."/>
            <person name="Lipzen A."/>
            <person name="He G."/>
            <person name="Yan M."/>
            <person name="Ng V."/>
            <person name="Cullen D."/>
            <person name="Martin F."/>
            <person name="Rosso M.-N."/>
            <person name="Henrissat B."/>
            <person name="Hibbett D."/>
            <person name="Martinez A.T."/>
            <person name="Grigoriev I.V."/>
        </authorList>
    </citation>
    <scope>NUCLEOTIDE SEQUENCE</scope>
    <source>
        <strain evidence="3">AH 40177</strain>
    </source>
</reference>
<dbReference type="PANTHER" id="PTHR36223">
    <property type="entry name" value="BETA-LACTAMASE-TYPE TRANSPEPTIDASE FOLD DOMAIN CONTAINING PROTEIN"/>
    <property type="match status" value="1"/>
</dbReference>
<evidence type="ECO:0000259" key="2">
    <source>
        <dbReference type="Pfam" id="PF25534"/>
    </source>
</evidence>
<evidence type="ECO:0000256" key="1">
    <source>
        <dbReference type="SAM" id="MobiDB-lite"/>
    </source>
</evidence>
<feature type="domain" description="DUF7918" evidence="2">
    <location>
        <begin position="19"/>
        <end position="203"/>
    </location>
</feature>
<dbReference type="OrthoDB" id="3364132at2759"/>
<dbReference type="Proteomes" id="UP000772434">
    <property type="component" value="Unassembled WGS sequence"/>
</dbReference>
<evidence type="ECO:0000313" key="4">
    <source>
        <dbReference type="Proteomes" id="UP000772434"/>
    </source>
</evidence>
<dbReference type="Pfam" id="PF25534">
    <property type="entry name" value="DUF7918"/>
    <property type="match status" value="1"/>
</dbReference>
<name>A0A9P5U1G3_9AGAR</name>
<accession>A0A9P5U1G3</accession>
<organism evidence="3 4">
    <name type="scientific">Rhodocollybia butyracea</name>
    <dbReference type="NCBI Taxonomy" id="206335"/>
    <lineage>
        <taxon>Eukaryota</taxon>
        <taxon>Fungi</taxon>
        <taxon>Dikarya</taxon>
        <taxon>Basidiomycota</taxon>
        <taxon>Agaricomycotina</taxon>
        <taxon>Agaricomycetes</taxon>
        <taxon>Agaricomycetidae</taxon>
        <taxon>Agaricales</taxon>
        <taxon>Marasmiineae</taxon>
        <taxon>Omphalotaceae</taxon>
        <taxon>Rhodocollybia</taxon>
    </lineage>
</organism>
<dbReference type="AlphaFoldDB" id="A0A9P5U1G3"/>
<comment type="caution">
    <text evidence="3">The sequence shown here is derived from an EMBL/GenBank/DDBJ whole genome shotgun (WGS) entry which is preliminary data.</text>
</comment>
<keyword evidence="4" id="KW-1185">Reference proteome</keyword>
<proteinExistence type="predicted"/>
<feature type="region of interest" description="Disordered" evidence="1">
    <location>
        <begin position="253"/>
        <end position="280"/>
    </location>
</feature>
<gene>
    <name evidence="3" type="ORF">BDP27DRAFT_1300128</name>
</gene>
<evidence type="ECO:0000313" key="3">
    <source>
        <dbReference type="EMBL" id="KAF9062866.1"/>
    </source>
</evidence>
<dbReference type="EMBL" id="JADNRY010000160">
    <property type="protein sequence ID" value="KAF9062866.1"/>
    <property type="molecule type" value="Genomic_DNA"/>
</dbReference>